<dbReference type="Gene3D" id="2.170.270.10">
    <property type="entry name" value="SET domain"/>
    <property type="match status" value="2"/>
</dbReference>
<name>A0A150GRH4_GONPE</name>
<dbReference type="EMBL" id="LSYV01000010">
    <property type="protein sequence ID" value="KXZ52407.1"/>
    <property type="molecule type" value="Genomic_DNA"/>
</dbReference>
<reference evidence="2" key="1">
    <citation type="journal article" date="2016" name="Nat. Commun.">
        <title>The Gonium pectorale genome demonstrates co-option of cell cycle regulation during the evolution of multicellularity.</title>
        <authorList>
            <person name="Hanschen E.R."/>
            <person name="Marriage T.N."/>
            <person name="Ferris P.J."/>
            <person name="Hamaji T."/>
            <person name="Toyoda A."/>
            <person name="Fujiyama A."/>
            <person name="Neme R."/>
            <person name="Noguchi H."/>
            <person name="Minakuchi Y."/>
            <person name="Suzuki M."/>
            <person name="Kawai-Toyooka H."/>
            <person name="Smith D.R."/>
            <person name="Sparks H."/>
            <person name="Anderson J."/>
            <person name="Bakaric R."/>
            <person name="Luria V."/>
            <person name="Karger A."/>
            <person name="Kirschner M.W."/>
            <person name="Durand P.M."/>
            <person name="Michod R.E."/>
            <person name="Nozaki H."/>
            <person name="Olson B.J."/>
        </authorList>
    </citation>
    <scope>NUCLEOTIDE SEQUENCE [LARGE SCALE GENOMIC DNA]</scope>
    <source>
        <strain evidence="2">NIES-2863</strain>
    </source>
</reference>
<proteinExistence type="predicted"/>
<protein>
    <recommendedName>
        <fullName evidence="3">SET domain-containing protein</fullName>
    </recommendedName>
</protein>
<dbReference type="SUPFAM" id="SSF82199">
    <property type="entry name" value="SET domain"/>
    <property type="match status" value="1"/>
</dbReference>
<dbReference type="InterPro" id="IPR053209">
    <property type="entry name" value="Gramillin-biosynth_MTr"/>
</dbReference>
<dbReference type="STRING" id="33097.A0A150GRH4"/>
<sequence>MKYKANIAQNHNTRKSVWINIDYDRLYTQPSYNPGRQVGPLKLKQLPGRGRGLVAEREVPLADTLLVCEPVGAALTGPAGSDLLPPQLAEELGRMQAEGRLGPADRARLRLLYDGSSPDSDASLRNRSASLDDFRKLEDKLRRAAEAPKKPKGRGFGAPAAAAAGADTGAASGIDTAALGEALLTAEELSQLVLPNAWGNSHSDPGVAALRSEPNQAVVGVWPEFALLNHSCAPNTVVFAVGQLLLVQVRSFSVSVSRQPANPHVAEIRGSVSGCGAALLRAHYERRAGGDPGAAQAALDRLFRVMAERRLALSFEMVTGSHGHHGQLPAAEYLVTTAAHTTHPATGGPAFLPWLPFLELCAELGLPLNDTWLFAGGPMAAAARPGAARVIPAGSEISTSYLADLAAAPLERRREWLRGSYGFECGCERCKIESSVPAAVSSAVAAAYEVSQDEKARELLTRGSPSQLGRGSLRPLEEALDGAVSRLESAMEEAGLEAQTRTWLRASAYDAYRVRAMIRDLPAGGGGGLAGLFGGGAGAEDAPFSDPVAPRELADMMDAIAPGTDPHLYLSLEALTRGAERYGRTDPRVVEATKACLHAHILRYGRVSDGVLRKLLEARMQSVHYLGRLTIEPEQSLAQGSSQLSGPLLGSAAAGVASAAQLQKAAEELAAGAA</sequence>
<dbReference type="PANTHER" id="PTHR47643">
    <property type="entry name" value="TPR DOMAIN PROTEIN (AFU_ORTHOLOGUE AFUA_5G12710)"/>
    <property type="match status" value="1"/>
</dbReference>
<dbReference type="Proteomes" id="UP000075714">
    <property type="component" value="Unassembled WGS sequence"/>
</dbReference>
<dbReference type="AlphaFoldDB" id="A0A150GRH4"/>
<accession>A0A150GRH4</accession>
<organism evidence="1 2">
    <name type="scientific">Gonium pectorale</name>
    <name type="common">Green alga</name>
    <dbReference type="NCBI Taxonomy" id="33097"/>
    <lineage>
        <taxon>Eukaryota</taxon>
        <taxon>Viridiplantae</taxon>
        <taxon>Chlorophyta</taxon>
        <taxon>core chlorophytes</taxon>
        <taxon>Chlorophyceae</taxon>
        <taxon>CS clade</taxon>
        <taxon>Chlamydomonadales</taxon>
        <taxon>Volvocaceae</taxon>
        <taxon>Gonium</taxon>
    </lineage>
</organism>
<gene>
    <name evidence="1" type="ORF">GPECTOR_9g451</name>
</gene>
<dbReference type="InterPro" id="IPR046341">
    <property type="entry name" value="SET_dom_sf"/>
</dbReference>
<dbReference type="OrthoDB" id="1028014at2759"/>
<evidence type="ECO:0000313" key="1">
    <source>
        <dbReference type="EMBL" id="KXZ52407.1"/>
    </source>
</evidence>
<evidence type="ECO:0008006" key="3">
    <source>
        <dbReference type="Google" id="ProtNLM"/>
    </source>
</evidence>
<comment type="caution">
    <text evidence="1">The sequence shown here is derived from an EMBL/GenBank/DDBJ whole genome shotgun (WGS) entry which is preliminary data.</text>
</comment>
<keyword evidence="2" id="KW-1185">Reference proteome</keyword>
<dbReference type="PANTHER" id="PTHR47643:SF2">
    <property type="entry name" value="TPR DOMAIN PROTEIN (AFU_ORTHOLOGUE AFUA_5G12710)"/>
    <property type="match status" value="1"/>
</dbReference>
<evidence type="ECO:0000313" key="2">
    <source>
        <dbReference type="Proteomes" id="UP000075714"/>
    </source>
</evidence>